<protein>
    <submittedName>
        <fullName evidence="1">Uncharacterized protein</fullName>
    </submittedName>
</protein>
<comment type="caution">
    <text evidence="1">The sequence shown here is derived from an EMBL/GenBank/DDBJ whole genome shotgun (WGS) entry which is preliminary data.</text>
</comment>
<evidence type="ECO:0000313" key="1">
    <source>
        <dbReference type="EMBL" id="KAK9286769.1"/>
    </source>
</evidence>
<sequence>MELSLFETFYYKHRGYLHTRIYNLQNPIAGVIQYVSIKEYLELYHKLTKSDFEAFEKFLIDRKIRVSLFHIFEELRERPMCRVVWSCPMIEWTKINVAATFKMVGGIGYFAGGVVLRDWDGYDYASRYFHNLNARSVIDAEFEALKRRIILAKKVGCYNSPTSNFLCQDYPALQWLKFCISYTSSIQIVKVPRCIIISIPIP</sequence>
<keyword evidence="2" id="KW-1185">Reference proteome</keyword>
<name>A0AAP0RYF0_LIQFO</name>
<accession>A0AAP0RYF0</accession>
<reference evidence="1 2" key="1">
    <citation type="journal article" date="2024" name="Plant J.">
        <title>Genome sequences and population genomics reveal climatic adaptation and genomic divergence between two closely related sweetgum species.</title>
        <authorList>
            <person name="Xu W.Q."/>
            <person name="Ren C.Q."/>
            <person name="Zhang X.Y."/>
            <person name="Comes H.P."/>
            <person name="Liu X.H."/>
            <person name="Li Y.G."/>
            <person name="Kettle C.J."/>
            <person name="Jalonen R."/>
            <person name="Gaisberger H."/>
            <person name="Ma Y.Z."/>
            <person name="Qiu Y.X."/>
        </authorList>
    </citation>
    <scope>NUCLEOTIDE SEQUENCE [LARGE SCALE GENOMIC DNA]</scope>
    <source>
        <strain evidence="1">Hangzhou</strain>
    </source>
</reference>
<evidence type="ECO:0000313" key="2">
    <source>
        <dbReference type="Proteomes" id="UP001415857"/>
    </source>
</evidence>
<gene>
    <name evidence="1" type="ORF">L1049_015173</name>
</gene>
<dbReference type="Proteomes" id="UP001415857">
    <property type="component" value="Unassembled WGS sequence"/>
</dbReference>
<dbReference type="EMBL" id="JBBPBK010000004">
    <property type="protein sequence ID" value="KAK9286769.1"/>
    <property type="molecule type" value="Genomic_DNA"/>
</dbReference>
<organism evidence="1 2">
    <name type="scientific">Liquidambar formosana</name>
    <name type="common">Formosan gum</name>
    <dbReference type="NCBI Taxonomy" id="63359"/>
    <lineage>
        <taxon>Eukaryota</taxon>
        <taxon>Viridiplantae</taxon>
        <taxon>Streptophyta</taxon>
        <taxon>Embryophyta</taxon>
        <taxon>Tracheophyta</taxon>
        <taxon>Spermatophyta</taxon>
        <taxon>Magnoliopsida</taxon>
        <taxon>eudicotyledons</taxon>
        <taxon>Gunneridae</taxon>
        <taxon>Pentapetalae</taxon>
        <taxon>Saxifragales</taxon>
        <taxon>Altingiaceae</taxon>
        <taxon>Liquidambar</taxon>
    </lineage>
</organism>
<dbReference type="AlphaFoldDB" id="A0AAP0RYF0"/>
<proteinExistence type="predicted"/>